<accession>A0ABP7ATW7</accession>
<dbReference type="SUPFAM" id="SSF160935">
    <property type="entry name" value="VPA0735-like"/>
    <property type="match status" value="1"/>
</dbReference>
<keyword evidence="4" id="KW-1185">Reference proteome</keyword>
<dbReference type="EMBL" id="BAABAB010000050">
    <property type="protein sequence ID" value="GAA3640518.1"/>
    <property type="molecule type" value="Genomic_DNA"/>
</dbReference>
<protein>
    <submittedName>
        <fullName evidence="3">DUF1254 domain-containing protein</fullName>
    </submittedName>
</protein>
<dbReference type="PANTHER" id="PTHR36509">
    <property type="entry name" value="BLL3101 PROTEIN"/>
    <property type="match status" value="1"/>
</dbReference>
<comment type="caution">
    <text evidence="3">The sequence shown here is derived from an EMBL/GenBank/DDBJ whole genome shotgun (WGS) entry which is preliminary data.</text>
</comment>
<dbReference type="InterPro" id="IPR037049">
    <property type="entry name" value="DUF1214_C_sf"/>
</dbReference>
<sequence>MSTAGPDAVSEAVAAFLYGYPLEYCLRELARLPAGTASAMPGVTPLNTFGYAHDLLGPSTHFVSPNNDTVYLMAPCDLTGGPLVLHVPDTAGRYYVLQFVDAWTNNFAYVGRRATGTEERRFLLVGPEDGDVDAGADLEVIQAPTNLLVIVGRLQVDGPDDLDAARNLAAGFTLHPLTPDSARTAAGLPEPDPRVPAELAFWEAFRVDLAACPPPPQEAGRLDRLAQLGLTSVESPYVDPAPELAQLLVQAEDAGRKTIEDLMSGQPTSPTGWTTAMHIFDYNRYALGLGTLDTPAWRIDDDTRAVAARAVAARAGLWGNHGYEAAYFLSFVDADGAPLDGAHQYTLRLPAPPPVDAFWSLTMYGVPDFYLVDNPIDRYSIGDRTPGLVTADDGSITLYLQSDRPVEDDAAANWLPTPSGRFRPIFRLYQPRQPAIDGTYQLPPITRSV</sequence>
<dbReference type="Pfam" id="PF06742">
    <property type="entry name" value="DUF1214"/>
    <property type="match status" value="1"/>
</dbReference>
<name>A0ABP7ATW7_9ACTN</name>
<dbReference type="PANTHER" id="PTHR36509:SF2">
    <property type="entry name" value="BLL3101 PROTEIN"/>
    <property type="match status" value="1"/>
</dbReference>
<proteinExistence type="predicted"/>
<feature type="domain" description="DUF1214" evidence="1">
    <location>
        <begin position="324"/>
        <end position="433"/>
    </location>
</feature>
<dbReference type="InterPro" id="IPR010679">
    <property type="entry name" value="DUF1254"/>
</dbReference>
<evidence type="ECO:0000259" key="2">
    <source>
        <dbReference type="Pfam" id="PF06863"/>
    </source>
</evidence>
<dbReference type="RefSeq" id="WP_344809579.1">
    <property type="nucleotide sequence ID" value="NZ_BAABAB010000050.1"/>
</dbReference>
<dbReference type="InterPro" id="IPR037050">
    <property type="entry name" value="DUF1254_sf"/>
</dbReference>
<gene>
    <name evidence="3" type="ORF">GCM10022236_48930</name>
</gene>
<feature type="domain" description="DUF1254" evidence="2">
    <location>
        <begin position="47"/>
        <end position="176"/>
    </location>
</feature>
<reference evidence="4" key="1">
    <citation type="journal article" date="2019" name="Int. J. Syst. Evol. Microbiol.">
        <title>The Global Catalogue of Microorganisms (GCM) 10K type strain sequencing project: providing services to taxonomists for standard genome sequencing and annotation.</title>
        <authorList>
            <consortium name="The Broad Institute Genomics Platform"/>
            <consortium name="The Broad Institute Genome Sequencing Center for Infectious Disease"/>
            <person name="Wu L."/>
            <person name="Ma J."/>
        </authorList>
    </citation>
    <scope>NUCLEOTIDE SEQUENCE [LARGE SCALE GENOMIC DNA]</scope>
    <source>
        <strain evidence="4">JCM 16929</strain>
    </source>
</reference>
<dbReference type="Gene3D" id="2.60.40.1610">
    <property type="entry name" value="Domain of unknown function DUF1254"/>
    <property type="match status" value="1"/>
</dbReference>
<organism evidence="3 4">
    <name type="scientific">Microlunatus ginsengisoli</name>
    <dbReference type="NCBI Taxonomy" id="363863"/>
    <lineage>
        <taxon>Bacteria</taxon>
        <taxon>Bacillati</taxon>
        <taxon>Actinomycetota</taxon>
        <taxon>Actinomycetes</taxon>
        <taxon>Propionibacteriales</taxon>
        <taxon>Propionibacteriaceae</taxon>
        <taxon>Microlunatus</taxon>
    </lineage>
</organism>
<dbReference type="Pfam" id="PF06863">
    <property type="entry name" value="DUF1254"/>
    <property type="match status" value="1"/>
</dbReference>
<dbReference type="Gene3D" id="2.60.120.600">
    <property type="entry name" value="Domain of unknown function DUF1214, C-terminal domain"/>
    <property type="match status" value="1"/>
</dbReference>
<dbReference type="InterPro" id="IPR010621">
    <property type="entry name" value="DUF1214"/>
</dbReference>
<evidence type="ECO:0000313" key="4">
    <source>
        <dbReference type="Proteomes" id="UP001501490"/>
    </source>
</evidence>
<dbReference type="Proteomes" id="UP001501490">
    <property type="component" value="Unassembled WGS sequence"/>
</dbReference>
<evidence type="ECO:0000259" key="1">
    <source>
        <dbReference type="Pfam" id="PF06742"/>
    </source>
</evidence>
<evidence type="ECO:0000313" key="3">
    <source>
        <dbReference type="EMBL" id="GAA3640518.1"/>
    </source>
</evidence>